<dbReference type="Pfam" id="PF01869">
    <property type="entry name" value="BcrAD_BadFG"/>
    <property type="match status" value="1"/>
</dbReference>
<dbReference type="InterPro" id="IPR050312">
    <property type="entry name" value="IolE/XylAMocC-like"/>
</dbReference>
<dbReference type="RefSeq" id="WP_259625589.1">
    <property type="nucleotide sequence ID" value="NZ_JANYMP010000012.1"/>
</dbReference>
<dbReference type="InterPro" id="IPR002731">
    <property type="entry name" value="ATPase_BadF"/>
</dbReference>
<dbReference type="Proteomes" id="UP001141259">
    <property type="component" value="Unassembled WGS sequence"/>
</dbReference>
<dbReference type="SUPFAM" id="SSF51658">
    <property type="entry name" value="Xylose isomerase-like"/>
    <property type="match status" value="1"/>
</dbReference>
<dbReference type="PANTHER" id="PTHR12110:SF21">
    <property type="entry name" value="XYLOSE ISOMERASE-LIKE TIM BARREL DOMAIN-CONTAINING PROTEIN"/>
    <property type="match status" value="1"/>
</dbReference>
<dbReference type="AlphaFoldDB" id="A0A9X2VP94"/>
<evidence type="ECO:0000259" key="3">
    <source>
        <dbReference type="Pfam" id="PF01869"/>
    </source>
</evidence>
<sequence>MSPRWTIDAGGTGTAVTGPGGRRRYGSVNPASSPDADSVLRSVFTDLAASLGGVPGEGWIATATMDPRDPGSELERLRRTAERAGLRGRVVVSNDALPWLVAPPLAGRGVAVVCGTGSGFLAGDGRSAAVRVGSCEYLGSDEGSAYDLGLSGLRAAVRALDGRGPDTVLAKHFGVATARDLARQAYPKSGVAALAPVVCRAWLDGDLVAHDLVTGAIAELGLGVRAAAAAAGLEGEWTVAAGGGVFLGCPEFLELFRGEVLGEVVAVTNPNATIAAALAEGVPDWALNDCAWTLTLADPPRGAARPATTTGPIALGLCLAAWGGGSLPEAVDAARATGVDAVDLPTDTTSGLVDADRWATDAAYRSELRDTLGGLAVTCVSNSRDTQLLLGPHGPHTDPVLAGSPDEKRAHALRHAEHAIRIAADLGAPRVRLMFGVPDLSRWLSWWHSGVSWADNVEAFAEAVAPVLDLAAEHGVRVLVEPHPKQVAYDPDSTRAVLDAVDVDVCLDVANLAAVGYDPVRVVRGWGTRLGAAHAKDLQRWTGTDRPPGAGWSRYGPGPAIRFRSLGAGDLPWPGVVAALLDEGFRGVLYVEHEDALLPREQSVANSVRLLRSLLPEREPQGRTW</sequence>
<gene>
    <name evidence="4" type="ORF">NZH93_24835</name>
</gene>
<dbReference type="InterPro" id="IPR036237">
    <property type="entry name" value="Xyl_isomerase-like_sf"/>
</dbReference>
<dbReference type="PANTHER" id="PTHR12110">
    <property type="entry name" value="HYDROXYPYRUVATE ISOMERASE"/>
    <property type="match status" value="1"/>
</dbReference>
<feature type="region of interest" description="Disordered" evidence="1">
    <location>
        <begin position="1"/>
        <end position="34"/>
    </location>
</feature>
<keyword evidence="5" id="KW-1185">Reference proteome</keyword>
<evidence type="ECO:0000256" key="1">
    <source>
        <dbReference type="SAM" id="MobiDB-lite"/>
    </source>
</evidence>
<dbReference type="SUPFAM" id="SSF53067">
    <property type="entry name" value="Actin-like ATPase domain"/>
    <property type="match status" value="1"/>
</dbReference>
<name>A0A9X2VP94_9PSEU</name>
<dbReference type="Gene3D" id="3.20.20.150">
    <property type="entry name" value="Divalent-metal-dependent TIM barrel enzymes"/>
    <property type="match status" value="1"/>
</dbReference>
<dbReference type="Pfam" id="PF01261">
    <property type="entry name" value="AP_endonuc_2"/>
    <property type="match status" value="1"/>
</dbReference>
<evidence type="ECO:0000313" key="5">
    <source>
        <dbReference type="Proteomes" id="UP001141259"/>
    </source>
</evidence>
<dbReference type="InterPro" id="IPR043129">
    <property type="entry name" value="ATPase_NBD"/>
</dbReference>
<comment type="caution">
    <text evidence="4">The sequence shown here is derived from an EMBL/GenBank/DDBJ whole genome shotgun (WGS) entry which is preliminary data.</text>
</comment>
<dbReference type="Gene3D" id="3.30.420.40">
    <property type="match status" value="2"/>
</dbReference>
<dbReference type="EMBL" id="JANYMP010000012">
    <property type="protein sequence ID" value="MCS7480094.1"/>
    <property type="molecule type" value="Genomic_DNA"/>
</dbReference>
<dbReference type="InterPro" id="IPR013022">
    <property type="entry name" value="Xyl_isomerase-like_TIM-brl"/>
</dbReference>
<proteinExistence type="predicted"/>
<evidence type="ECO:0000259" key="2">
    <source>
        <dbReference type="Pfam" id="PF01261"/>
    </source>
</evidence>
<protein>
    <submittedName>
        <fullName evidence="4">TIM barrel protein</fullName>
    </submittedName>
</protein>
<feature type="domain" description="Xylose isomerase-like TIM barrel" evidence="2">
    <location>
        <begin position="331"/>
        <end position="613"/>
    </location>
</feature>
<feature type="domain" description="ATPase BadF/BadG/BcrA/BcrD type" evidence="3">
    <location>
        <begin position="90"/>
        <end position="247"/>
    </location>
</feature>
<accession>A0A9X2VP94</accession>
<organism evidence="4 5">
    <name type="scientific">Umezawaea endophytica</name>
    <dbReference type="NCBI Taxonomy" id="1654476"/>
    <lineage>
        <taxon>Bacteria</taxon>
        <taxon>Bacillati</taxon>
        <taxon>Actinomycetota</taxon>
        <taxon>Actinomycetes</taxon>
        <taxon>Pseudonocardiales</taxon>
        <taxon>Pseudonocardiaceae</taxon>
        <taxon>Umezawaea</taxon>
    </lineage>
</organism>
<evidence type="ECO:0000313" key="4">
    <source>
        <dbReference type="EMBL" id="MCS7480094.1"/>
    </source>
</evidence>
<reference evidence="4" key="1">
    <citation type="submission" date="2022-08" db="EMBL/GenBank/DDBJ databases">
        <authorList>
            <person name="Tistechok S."/>
            <person name="Samborskyy M."/>
            <person name="Roman I."/>
        </authorList>
    </citation>
    <scope>NUCLEOTIDE SEQUENCE</scope>
    <source>
        <strain evidence="4">DSM 103496</strain>
    </source>
</reference>